<dbReference type="EMBL" id="CP053015">
    <property type="protein sequence ID" value="QJQ32448.1"/>
    <property type="molecule type" value="Genomic_DNA"/>
</dbReference>
<dbReference type="RefSeq" id="WP_169945714.1">
    <property type="nucleotide sequence ID" value="NZ_CP053015.1"/>
</dbReference>
<name>A0A6M4ATK1_9SPHN</name>
<evidence type="ECO:0000313" key="2">
    <source>
        <dbReference type="Proteomes" id="UP000503018"/>
    </source>
</evidence>
<proteinExistence type="predicted"/>
<sequence length="523" mass="57583">MTNILIGVGGTGAKIVEAILVMVAAGNGPDHLHVGLVDQDGANGNLQRTRDLLALMGEMRDQWGVAQARNALNWSADNGPAIGRTRVLPLFVQPRLNALWMPNQGSATLKSMIGQNLSDEHNDLFDMLFMDNGDEQDLGLGRGYRGRAHVGSAAFVTALTDQNNDFVGRMQELMNDPQQGKVNIFIVGSAFGGTGAAGFPTLARKLNRMRNDPTMTNGRNVNLGGLLMLPYFTFDKLDEKEVSAVSPDELMPKAKMALEYYDNLFTHERTFDRFYISGWQPFFALGYGEDGGQSQANPPLPAEIFAATSALDFFTKDFSQEERDALGTGKVPTMRMSRTGGQLLWQDFPQSEVALDRLGQLLRFAAYWLYLVEPQLRVPDKFLDPNWAYRLANKASIEESEPELRTLRTLLFHILTWAATMEHMGRQHGPGVGWGEGLWSLSLLLSPHHQATPTAPVALAPGFGRGHFMQIFNQMIRFDDRSPVTRAGDAIYSELSAKGLDVPGGHAGIGRVVAATYQSVRVR</sequence>
<keyword evidence="2" id="KW-1185">Reference proteome</keyword>
<dbReference type="Proteomes" id="UP000503018">
    <property type="component" value="Chromosome"/>
</dbReference>
<dbReference type="AlphaFoldDB" id="A0A6M4ATK1"/>
<reference evidence="1 2" key="1">
    <citation type="submission" date="2020-01" db="EMBL/GenBank/DDBJ databases">
        <title>Sphingomonas sp. strain CSW-10.</title>
        <authorList>
            <person name="Chen W.-M."/>
        </authorList>
    </citation>
    <scope>NUCLEOTIDE SEQUENCE [LARGE SCALE GENOMIC DNA]</scope>
    <source>
        <strain evidence="1 2">CSW-10</strain>
    </source>
</reference>
<accession>A0A6M4ATK1</accession>
<evidence type="ECO:0000313" key="1">
    <source>
        <dbReference type="EMBL" id="QJQ32448.1"/>
    </source>
</evidence>
<gene>
    <name evidence="1" type="ORF">GV829_08285</name>
</gene>
<organism evidence="1 2">
    <name type="scientific">Sphingomonas lacunae</name>
    <dbReference type="NCBI Taxonomy" id="2698828"/>
    <lineage>
        <taxon>Bacteria</taxon>
        <taxon>Pseudomonadati</taxon>
        <taxon>Pseudomonadota</taxon>
        <taxon>Alphaproteobacteria</taxon>
        <taxon>Sphingomonadales</taxon>
        <taxon>Sphingomonadaceae</taxon>
        <taxon>Sphingomonas</taxon>
    </lineage>
</organism>
<protein>
    <submittedName>
        <fullName evidence="1">Uncharacterized protein</fullName>
    </submittedName>
</protein>
<dbReference type="KEGG" id="slan:GV829_08285"/>